<name>A0A4U1CDM7_9SPHI</name>
<keyword evidence="2" id="KW-1185">Reference proteome</keyword>
<reference evidence="1 2" key="1">
    <citation type="submission" date="2019-04" db="EMBL/GenBank/DDBJ databases">
        <title>Pedobacter sp. RP-3-15 sp. nov., isolated from Arctic soil.</title>
        <authorList>
            <person name="Dahal R.H."/>
            <person name="Kim D.-U."/>
        </authorList>
    </citation>
    <scope>NUCLEOTIDE SEQUENCE [LARGE SCALE GENOMIC DNA]</scope>
    <source>
        <strain evidence="1 2">RP-3-15</strain>
    </source>
</reference>
<protein>
    <recommendedName>
        <fullName evidence="3">HEPN domain-containing protein</fullName>
    </recommendedName>
</protein>
<dbReference type="OrthoDB" id="7063737at2"/>
<dbReference type="RefSeq" id="WP_136837231.1">
    <property type="nucleotide sequence ID" value="NZ_SWBQ01000005.1"/>
</dbReference>
<evidence type="ECO:0008006" key="3">
    <source>
        <dbReference type="Google" id="ProtNLM"/>
    </source>
</evidence>
<gene>
    <name evidence="1" type="ORF">FA047_16715</name>
</gene>
<organism evidence="1 2">
    <name type="scientific">Pedobacter frigoris</name>
    <dbReference type="NCBI Taxonomy" id="2571272"/>
    <lineage>
        <taxon>Bacteria</taxon>
        <taxon>Pseudomonadati</taxon>
        <taxon>Bacteroidota</taxon>
        <taxon>Sphingobacteriia</taxon>
        <taxon>Sphingobacteriales</taxon>
        <taxon>Sphingobacteriaceae</taxon>
        <taxon>Pedobacter</taxon>
    </lineage>
</organism>
<evidence type="ECO:0000313" key="2">
    <source>
        <dbReference type="Proteomes" id="UP000307244"/>
    </source>
</evidence>
<dbReference type="EMBL" id="SWBQ01000005">
    <property type="protein sequence ID" value="TKC04238.1"/>
    <property type="molecule type" value="Genomic_DNA"/>
</dbReference>
<dbReference type="Proteomes" id="UP000307244">
    <property type="component" value="Unassembled WGS sequence"/>
</dbReference>
<dbReference type="AlphaFoldDB" id="A0A4U1CDM7"/>
<accession>A0A4U1CDM7</accession>
<proteinExistence type="predicted"/>
<comment type="caution">
    <text evidence="1">The sequence shown here is derived from an EMBL/GenBank/DDBJ whole genome shotgun (WGS) entry which is preliminary data.</text>
</comment>
<evidence type="ECO:0000313" key="1">
    <source>
        <dbReference type="EMBL" id="TKC04238.1"/>
    </source>
</evidence>
<sequence length="208" mass="24778">MKPIFSRNEDYTKIAFLNWRIDKWSDILNMLNIADGFMRSAIELSKFALNNNDDKAADILIFPILTNANHGIELYLKALTWMLNKKMEEDMRIEGAHNIRQIYATVRSKIKKYGGEITIKHFDEETEGLNNYIEELFEKTQATARQDKMDFSRYPFDNKYENHFYVDQIGNVEIDLENFEERFSAIHQSLEQLSDFLYHIELNRDHYE</sequence>